<evidence type="ECO:0000313" key="3">
    <source>
        <dbReference type="Proteomes" id="UP000823749"/>
    </source>
</evidence>
<feature type="compositionally biased region" description="Low complexity" evidence="1">
    <location>
        <begin position="325"/>
        <end position="338"/>
    </location>
</feature>
<feature type="compositionally biased region" description="Basic and acidic residues" evidence="1">
    <location>
        <begin position="358"/>
        <end position="383"/>
    </location>
</feature>
<reference evidence="2 3" key="1">
    <citation type="submission" date="2020-08" db="EMBL/GenBank/DDBJ databases">
        <title>Plant Genome Project.</title>
        <authorList>
            <person name="Zhang R.-G."/>
        </authorList>
    </citation>
    <scope>NUCLEOTIDE SEQUENCE [LARGE SCALE GENOMIC DNA]</scope>
    <source>
        <strain evidence="2">WSP0</strain>
        <tissue evidence="2">Leaf</tissue>
    </source>
</reference>
<dbReference type="PANTHER" id="PTHR34222">
    <property type="entry name" value="GAG_PRE-INTEGRS DOMAIN-CONTAINING PROTEIN"/>
    <property type="match status" value="1"/>
</dbReference>
<evidence type="ECO:0008006" key="4">
    <source>
        <dbReference type="Google" id="ProtNLM"/>
    </source>
</evidence>
<sequence>MTPEIMKRYLRVSTACEIWVALSTAFYDASDELQVYSLNRKAFTAKQRGKLLSVYYGELCEIFRELDHHDRVIMENTNDIAAYKKSIQRQQVHIFLAGLDEDFEQVRGEVLRKDSLPGLEECYALIRREAVRRATLNVESENIDSSVMVARNRPNLKLQEQPRLQQTQPQDQLRLNARSRGTTKQSYKCIHCDQIGHTKERCYELVGYPEWWDHSRDSKKRGSGQNATAALTEGKVDGDNEVDKRATALIATTASEDVDTGVSSLDTDVDTGVSSLDTDVDTCVNSLDTSSVEDSPVIETASLSEPSSLQPDTHNHSVVEDVLESVPNSPRRNPPRSNKGIPKLVYEPELTSKAKYPMRRDGGARRGRGDGKLEKGQIGEEGA</sequence>
<dbReference type="AlphaFoldDB" id="A0AAV6JY64"/>
<feature type="region of interest" description="Disordered" evidence="1">
    <location>
        <begin position="214"/>
        <end position="238"/>
    </location>
</feature>
<organism evidence="2 3">
    <name type="scientific">Rhododendron griersonianum</name>
    <dbReference type="NCBI Taxonomy" id="479676"/>
    <lineage>
        <taxon>Eukaryota</taxon>
        <taxon>Viridiplantae</taxon>
        <taxon>Streptophyta</taxon>
        <taxon>Embryophyta</taxon>
        <taxon>Tracheophyta</taxon>
        <taxon>Spermatophyta</taxon>
        <taxon>Magnoliopsida</taxon>
        <taxon>eudicotyledons</taxon>
        <taxon>Gunneridae</taxon>
        <taxon>Pentapetalae</taxon>
        <taxon>asterids</taxon>
        <taxon>Ericales</taxon>
        <taxon>Ericaceae</taxon>
        <taxon>Ericoideae</taxon>
        <taxon>Rhodoreae</taxon>
        <taxon>Rhododendron</taxon>
    </lineage>
</organism>
<feature type="region of interest" description="Disordered" evidence="1">
    <location>
        <begin position="323"/>
        <end position="383"/>
    </location>
</feature>
<feature type="compositionally biased region" description="Low complexity" evidence="1">
    <location>
        <begin position="158"/>
        <end position="175"/>
    </location>
</feature>
<evidence type="ECO:0000313" key="2">
    <source>
        <dbReference type="EMBL" id="KAG5545124.1"/>
    </source>
</evidence>
<gene>
    <name evidence="2" type="ORF">RHGRI_017553</name>
</gene>
<comment type="caution">
    <text evidence="2">The sequence shown here is derived from an EMBL/GenBank/DDBJ whole genome shotgun (WGS) entry which is preliminary data.</text>
</comment>
<dbReference type="PANTHER" id="PTHR34222:SF43">
    <property type="entry name" value="RETROTRANSPOSON GAG DOMAIN-CONTAINING PROTEIN"/>
    <property type="match status" value="1"/>
</dbReference>
<accession>A0AAV6JY64</accession>
<evidence type="ECO:0000256" key="1">
    <source>
        <dbReference type="SAM" id="MobiDB-lite"/>
    </source>
</evidence>
<protein>
    <recommendedName>
        <fullName evidence="4">Gag protein</fullName>
    </recommendedName>
</protein>
<feature type="region of interest" description="Disordered" evidence="1">
    <location>
        <begin position="154"/>
        <end position="179"/>
    </location>
</feature>
<dbReference type="Proteomes" id="UP000823749">
    <property type="component" value="Chromosome 6"/>
</dbReference>
<dbReference type="EMBL" id="JACTNZ010000006">
    <property type="protein sequence ID" value="KAG5545124.1"/>
    <property type="molecule type" value="Genomic_DNA"/>
</dbReference>
<proteinExistence type="predicted"/>
<keyword evidence="3" id="KW-1185">Reference proteome</keyword>
<name>A0AAV6JY64_9ERIC</name>